<dbReference type="InterPro" id="IPR036864">
    <property type="entry name" value="Zn2-C6_fun-type_DNA-bd_sf"/>
</dbReference>
<dbReference type="CDD" id="cd00067">
    <property type="entry name" value="GAL4"/>
    <property type="match status" value="1"/>
</dbReference>
<comment type="caution">
    <text evidence="6">The sequence shown here is derived from an EMBL/GenBank/DDBJ whole genome shotgun (WGS) entry which is preliminary data.</text>
</comment>
<dbReference type="PANTHER" id="PTHR47424:SF9">
    <property type="entry name" value="TAH-2"/>
    <property type="match status" value="1"/>
</dbReference>
<protein>
    <recommendedName>
        <fullName evidence="5">Zn(2)-C6 fungal-type domain-containing protein</fullName>
    </recommendedName>
</protein>
<reference evidence="6" key="2">
    <citation type="journal article" date="2023" name="IMA Fungus">
        <title>Comparative genomic study of the Penicillium genus elucidates a diverse pangenome and 15 lateral gene transfer events.</title>
        <authorList>
            <person name="Petersen C."/>
            <person name="Sorensen T."/>
            <person name="Nielsen M.R."/>
            <person name="Sondergaard T.E."/>
            <person name="Sorensen J.L."/>
            <person name="Fitzpatrick D.A."/>
            <person name="Frisvad J.C."/>
            <person name="Nielsen K.L."/>
        </authorList>
    </citation>
    <scope>NUCLEOTIDE SEQUENCE</scope>
    <source>
        <strain evidence="6">IBT 21917</strain>
    </source>
</reference>
<dbReference type="GO" id="GO:0008270">
    <property type="term" value="F:zinc ion binding"/>
    <property type="evidence" value="ECO:0007669"/>
    <property type="project" value="InterPro"/>
</dbReference>
<dbReference type="OrthoDB" id="4366513at2759"/>
<accession>A0A9W9LLR0</accession>
<evidence type="ECO:0000313" key="6">
    <source>
        <dbReference type="EMBL" id="KAJ5162094.1"/>
    </source>
</evidence>
<dbReference type="Gene3D" id="4.10.240.10">
    <property type="entry name" value="Zn(2)-C6 fungal-type DNA-binding domain"/>
    <property type="match status" value="1"/>
</dbReference>
<dbReference type="Proteomes" id="UP001146351">
    <property type="component" value="Unassembled WGS sequence"/>
</dbReference>
<proteinExistence type="predicted"/>
<keyword evidence="7" id="KW-1185">Reference proteome</keyword>
<keyword evidence="4" id="KW-0539">Nucleus</keyword>
<dbReference type="PANTHER" id="PTHR47424">
    <property type="entry name" value="REGULATORY PROTEIN GAL4"/>
    <property type="match status" value="1"/>
</dbReference>
<organism evidence="6 7">
    <name type="scientific">Penicillium capsulatum</name>
    <dbReference type="NCBI Taxonomy" id="69766"/>
    <lineage>
        <taxon>Eukaryota</taxon>
        <taxon>Fungi</taxon>
        <taxon>Dikarya</taxon>
        <taxon>Ascomycota</taxon>
        <taxon>Pezizomycotina</taxon>
        <taxon>Eurotiomycetes</taxon>
        <taxon>Eurotiomycetidae</taxon>
        <taxon>Eurotiales</taxon>
        <taxon>Aspergillaceae</taxon>
        <taxon>Penicillium</taxon>
    </lineage>
</organism>
<evidence type="ECO:0000259" key="5">
    <source>
        <dbReference type="PROSITE" id="PS50048"/>
    </source>
</evidence>
<dbReference type="GO" id="GO:0000435">
    <property type="term" value="P:positive regulation of transcription from RNA polymerase II promoter by galactose"/>
    <property type="evidence" value="ECO:0007669"/>
    <property type="project" value="TreeGrafter"/>
</dbReference>
<dbReference type="SMART" id="SM00066">
    <property type="entry name" value="GAL4"/>
    <property type="match status" value="1"/>
</dbReference>
<evidence type="ECO:0000256" key="2">
    <source>
        <dbReference type="ARBA" id="ARBA00023125"/>
    </source>
</evidence>
<dbReference type="AlphaFoldDB" id="A0A9W9LLR0"/>
<gene>
    <name evidence="6" type="ORF">N7492_007486</name>
</gene>
<dbReference type="PROSITE" id="PS00463">
    <property type="entry name" value="ZN2_CY6_FUNGAL_1"/>
    <property type="match status" value="1"/>
</dbReference>
<evidence type="ECO:0000256" key="4">
    <source>
        <dbReference type="ARBA" id="ARBA00023242"/>
    </source>
</evidence>
<keyword evidence="1" id="KW-0805">Transcription regulation</keyword>
<evidence type="ECO:0000256" key="3">
    <source>
        <dbReference type="ARBA" id="ARBA00023163"/>
    </source>
</evidence>
<dbReference type="GO" id="GO:0000981">
    <property type="term" value="F:DNA-binding transcription factor activity, RNA polymerase II-specific"/>
    <property type="evidence" value="ECO:0007669"/>
    <property type="project" value="InterPro"/>
</dbReference>
<evidence type="ECO:0000313" key="7">
    <source>
        <dbReference type="Proteomes" id="UP001146351"/>
    </source>
</evidence>
<evidence type="ECO:0000256" key="1">
    <source>
        <dbReference type="ARBA" id="ARBA00023015"/>
    </source>
</evidence>
<sequence>MPPKASSSRPVPKVSKALRNKEANKAACNTCRSKKVRCSGTVPCVYCSKRGLNCEIPEQGQRRLYSILYEIPLSIQAQDGIHTGN</sequence>
<keyword evidence="3" id="KW-0804">Transcription</keyword>
<dbReference type="SUPFAM" id="SSF57701">
    <property type="entry name" value="Zn2/Cys6 DNA-binding domain"/>
    <property type="match status" value="1"/>
</dbReference>
<name>A0A9W9LLR0_9EURO</name>
<dbReference type="InterPro" id="IPR051127">
    <property type="entry name" value="Fungal_SecMet_Regulators"/>
</dbReference>
<dbReference type="GO" id="GO:0000978">
    <property type="term" value="F:RNA polymerase II cis-regulatory region sequence-specific DNA binding"/>
    <property type="evidence" value="ECO:0007669"/>
    <property type="project" value="TreeGrafter"/>
</dbReference>
<dbReference type="PROSITE" id="PS50048">
    <property type="entry name" value="ZN2_CY6_FUNGAL_2"/>
    <property type="match status" value="1"/>
</dbReference>
<dbReference type="EMBL" id="JAPQKO010000005">
    <property type="protein sequence ID" value="KAJ5162094.1"/>
    <property type="molecule type" value="Genomic_DNA"/>
</dbReference>
<dbReference type="InterPro" id="IPR001138">
    <property type="entry name" value="Zn2Cys6_DnaBD"/>
</dbReference>
<reference evidence="6" key="1">
    <citation type="submission" date="2022-11" db="EMBL/GenBank/DDBJ databases">
        <authorList>
            <person name="Petersen C."/>
        </authorList>
    </citation>
    <scope>NUCLEOTIDE SEQUENCE</scope>
    <source>
        <strain evidence="6">IBT 21917</strain>
    </source>
</reference>
<dbReference type="GO" id="GO:0005634">
    <property type="term" value="C:nucleus"/>
    <property type="evidence" value="ECO:0007669"/>
    <property type="project" value="TreeGrafter"/>
</dbReference>
<keyword evidence="2" id="KW-0238">DNA-binding</keyword>
<dbReference type="Pfam" id="PF00172">
    <property type="entry name" value="Zn_clus"/>
    <property type="match status" value="1"/>
</dbReference>
<feature type="domain" description="Zn(2)-C6 fungal-type" evidence="5">
    <location>
        <begin position="27"/>
        <end position="56"/>
    </location>
</feature>